<dbReference type="SUPFAM" id="SSF69989">
    <property type="entry name" value="C-terminal domain of PLC-beta"/>
    <property type="match status" value="1"/>
</dbReference>
<organism evidence="3 4">
    <name type="scientific">Natronomonas moolapensis (strain DSM 18674 / CECT 7526 / JCM 14361 / 8.8.11)</name>
    <dbReference type="NCBI Taxonomy" id="268739"/>
    <lineage>
        <taxon>Archaea</taxon>
        <taxon>Methanobacteriati</taxon>
        <taxon>Methanobacteriota</taxon>
        <taxon>Stenosarchaea group</taxon>
        <taxon>Halobacteria</taxon>
        <taxon>Halobacteriales</taxon>
        <taxon>Natronomonadaceae</taxon>
        <taxon>Natronomonas</taxon>
    </lineage>
</organism>
<feature type="compositionally biased region" description="Basic and acidic residues" evidence="2">
    <location>
        <begin position="228"/>
        <end position="247"/>
    </location>
</feature>
<evidence type="ECO:0000313" key="3">
    <source>
        <dbReference type="EMBL" id="CCQ36119.1"/>
    </source>
</evidence>
<dbReference type="EMBL" id="HF582854">
    <property type="protein sequence ID" value="CCQ36119.1"/>
    <property type="molecule type" value="Genomic_DNA"/>
</dbReference>
<dbReference type="Proteomes" id="UP000011867">
    <property type="component" value="Chromosome"/>
</dbReference>
<dbReference type="STRING" id="268739.Nmlp_1931"/>
<dbReference type="GeneID" id="14650988"/>
<evidence type="ECO:0000256" key="2">
    <source>
        <dbReference type="SAM" id="MobiDB-lite"/>
    </source>
</evidence>
<dbReference type="KEGG" id="nmo:Nmlp_1931"/>
<name>M1XPZ2_NATM8</name>
<gene>
    <name evidence="3" type="ordered locus">Nmlp_1931</name>
</gene>
<evidence type="ECO:0000313" key="4">
    <source>
        <dbReference type="Proteomes" id="UP000011867"/>
    </source>
</evidence>
<accession>M1XPZ2</accession>
<reference evidence="3 4" key="1">
    <citation type="journal article" date="2013" name="Genome Announc.">
        <title>Genome of the haloarchaeon Natronomonas moolapensis, a neutrophilic member of a previously haloalkaliphilic genus.</title>
        <authorList>
            <person name="Dyall-Smith M.L."/>
            <person name="Pfeiffer F."/>
            <person name="Oberwinkler T."/>
            <person name="Klee K."/>
            <person name="Rampp M."/>
            <person name="Palm P."/>
            <person name="Gross K."/>
            <person name="Schuster S.C."/>
            <person name="Oesterhelt D."/>
        </authorList>
    </citation>
    <scope>NUCLEOTIDE SEQUENCE [LARGE SCALE GENOMIC DNA]</scope>
    <source>
        <strain evidence="4">DSM 18674 / JCM 14361 / 8.8.11</strain>
    </source>
</reference>
<keyword evidence="1" id="KW-0175">Coiled coil</keyword>
<sequence>MADEDRGESVLLDVSEQSRQIANDLSGHQKQATELLNQHIATAGDMVGLISYNFYCPDCMGDDIESLLEIRQEDGQWYCPTCRSSMEVPAGVPRHRIRDEIVLDIWDQLWIEKDDQKREVYESIEDQKAELTEREFEQRREEIRTVEDRIKDIRAKIRDLQTEARAKQGIVKEMGDLMSKYERLQQQKIERFRADVNQSFEAIDEETERVLKETEGVVEDRIEEAEKEAEARAETMREEERQRHRETIATQEAIAEDRAARDRVHTAAVMSTIAVTNQRKPERRGK</sequence>
<proteinExistence type="predicted"/>
<keyword evidence="4" id="KW-1185">Reference proteome</keyword>
<dbReference type="OrthoDB" id="351196at2157"/>
<dbReference type="RefSeq" id="WP_015408938.1">
    <property type="nucleotide sequence ID" value="NC_020388.1"/>
</dbReference>
<dbReference type="HOGENOM" id="CLU_971871_0_0_2"/>
<feature type="coiled-coil region" evidence="1">
    <location>
        <begin position="121"/>
        <end position="163"/>
    </location>
</feature>
<evidence type="ECO:0000256" key="1">
    <source>
        <dbReference type="SAM" id="Coils"/>
    </source>
</evidence>
<feature type="region of interest" description="Disordered" evidence="2">
    <location>
        <begin position="223"/>
        <end position="250"/>
    </location>
</feature>
<dbReference type="AlphaFoldDB" id="M1XPZ2"/>
<protein>
    <submittedName>
        <fullName evidence="3">Uncharacterized protein</fullName>
    </submittedName>
</protein>